<evidence type="ECO:0000256" key="1">
    <source>
        <dbReference type="SAM" id="MobiDB-lite"/>
    </source>
</evidence>
<evidence type="ECO:0000313" key="3">
    <source>
        <dbReference type="EMBL" id="UWZ80817.1"/>
    </source>
</evidence>
<dbReference type="Proteomes" id="UP001060414">
    <property type="component" value="Chromosome"/>
</dbReference>
<keyword evidence="4" id="KW-1185">Reference proteome</keyword>
<dbReference type="InterPro" id="IPR033186">
    <property type="entry name" value="HerA_C"/>
</dbReference>
<protein>
    <submittedName>
        <fullName evidence="3">DUF853 domain-containing protein</fullName>
    </submittedName>
</protein>
<gene>
    <name evidence="3" type="ORF">L9S41_05290</name>
</gene>
<dbReference type="Pfam" id="PF05872">
    <property type="entry name" value="HerA_C"/>
    <property type="match status" value="1"/>
</dbReference>
<name>A0ABY5ZNT4_9BACT</name>
<evidence type="ECO:0000313" key="4">
    <source>
        <dbReference type="Proteomes" id="UP001060414"/>
    </source>
</evidence>
<feature type="domain" description="Helicase HerA-like C-terminal" evidence="2">
    <location>
        <begin position="2"/>
        <end position="64"/>
    </location>
</feature>
<sequence>MQRTLIRPPRSRMLPLDPTERIAVVAASPFAGLYEKAIDRESAHEILQARAAKAPLMNKAPKPQPRGRQSDDMVSAMTKSAARSIGSNIGRQVARGVLGALFGGKR</sequence>
<organism evidence="3 4">
    <name type="scientific">Geoalkalibacter halelectricus</name>
    <dbReference type="NCBI Taxonomy" id="2847045"/>
    <lineage>
        <taxon>Bacteria</taxon>
        <taxon>Pseudomonadati</taxon>
        <taxon>Thermodesulfobacteriota</taxon>
        <taxon>Desulfuromonadia</taxon>
        <taxon>Desulfuromonadales</taxon>
        <taxon>Geoalkalibacteraceae</taxon>
        <taxon>Geoalkalibacter</taxon>
    </lineage>
</organism>
<proteinExistence type="predicted"/>
<accession>A0ABY5ZNT4</accession>
<evidence type="ECO:0000259" key="2">
    <source>
        <dbReference type="Pfam" id="PF05872"/>
    </source>
</evidence>
<reference evidence="3" key="1">
    <citation type="journal article" date="2022" name="Environ. Microbiol.">
        <title>Geoalkalibacter halelectricus SAP #1 sp. nov. possessing extracellular electron transfer and mineral#reducing capabilities from a haloalkaline environment.</title>
        <authorList>
            <person name="Yadav S."/>
            <person name="Singh R."/>
            <person name="Sundharam S.S."/>
            <person name="Chaudhary S."/>
            <person name="Krishnamurthi S."/>
            <person name="Patil S.A."/>
        </authorList>
    </citation>
    <scope>NUCLEOTIDE SEQUENCE</scope>
    <source>
        <strain evidence="3">SAP-1</strain>
    </source>
</reference>
<feature type="region of interest" description="Disordered" evidence="1">
    <location>
        <begin position="52"/>
        <end position="79"/>
    </location>
</feature>
<dbReference type="EMBL" id="CP092109">
    <property type="protein sequence ID" value="UWZ80817.1"/>
    <property type="molecule type" value="Genomic_DNA"/>
</dbReference>